<reference evidence="2" key="2">
    <citation type="submission" date="2020-08" db="EMBL/GenBank/DDBJ databases">
        <authorList>
            <person name="Chen M."/>
            <person name="Teng W."/>
            <person name="Zhao L."/>
            <person name="Hu C."/>
            <person name="Zhou Y."/>
            <person name="Han B."/>
            <person name="Song L."/>
            <person name="Shu W."/>
        </authorList>
    </citation>
    <scope>NUCLEOTIDE SEQUENCE</scope>
    <source>
        <strain evidence="2">FACHB-1375</strain>
    </source>
</reference>
<gene>
    <name evidence="2" type="ORF">H6G03_26505</name>
</gene>
<evidence type="ECO:0000313" key="2">
    <source>
        <dbReference type="EMBL" id="MBD2184579.1"/>
    </source>
</evidence>
<evidence type="ECO:0000313" key="3">
    <source>
        <dbReference type="Proteomes" id="UP000641646"/>
    </source>
</evidence>
<dbReference type="Proteomes" id="UP000641646">
    <property type="component" value="Unassembled WGS sequence"/>
</dbReference>
<keyword evidence="1" id="KW-1133">Transmembrane helix</keyword>
<dbReference type="EMBL" id="JACJPW010000088">
    <property type="protein sequence ID" value="MBD2184579.1"/>
    <property type="molecule type" value="Genomic_DNA"/>
</dbReference>
<proteinExistence type="predicted"/>
<keyword evidence="3" id="KW-1185">Reference proteome</keyword>
<keyword evidence="1" id="KW-0472">Membrane</keyword>
<evidence type="ECO:0000256" key="1">
    <source>
        <dbReference type="SAM" id="Phobius"/>
    </source>
</evidence>
<dbReference type="AlphaFoldDB" id="A0A926VIR0"/>
<organism evidence="2 3">
    <name type="scientific">Aerosakkonema funiforme FACHB-1375</name>
    <dbReference type="NCBI Taxonomy" id="2949571"/>
    <lineage>
        <taxon>Bacteria</taxon>
        <taxon>Bacillati</taxon>
        <taxon>Cyanobacteriota</taxon>
        <taxon>Cyanophyceae</taxon>
        <taxon>Oscillatoriophycideae</taxon>
        <taxon>Aerosakkonematales</taxon>
        <taxon>Aerosakkonemataceae</taxon>
        <taxon>Aerosakkonema</taxon>
    </lineage>
</organism>
<name>A0A926VIR0_9CYAN</name>
<feature type="transmembrane region" description="Helical" evidence="1">
    <location>
        <begin position="32"/>
        <end position="53"/>
    </location>
</feature>
<comment type="caution">
    <text evidence="2">The sequence shown here is derived from an EMBL/GenBank/DDBJ whole genome shotgun (WGS) entry which is preliminary data.</text>
</comment>
<keyword evidence="1" id="KW-0812">Transmembrane</keyword>
<reference evidence="2" key="1">
    <citation type="journal article" date="2015" name="ISME J.">
        <title>Draft Genome Sequence of Streptomyces incarnatus NRRL8089, which Produces the Nucleoside Antibiotic Sinefungin.</title>
        <authorList>
            <person name="Oshima K."/>
            <person name="Hattori M."/>
            <person name="Shimizu H."/>
            <person name="Fukuda K."/>
            <person name="Nemoto M."/>
            <person name="Inagaki K."/>
            <person name="Tamura T."/>
        </authorList>
    </citation>
    <scope>NUCLEOTIDE SEQUENCE</scope>
    <source>
        <strain evidence="2">FACHB-1375</strain>
    </source>
</reference>
<sequence length="61" mass="6680">MQASLLTILQSQLSQSTLYVTGGFNVHVCEFVYVFILNFAIAPAAISLSPHSLSINTYKCK</sequence>
<accession>A0A926VIR0</accession>
<protein>
    <submittedName>
        <fullName evidence="2">Uncharacterized protein</fullName>
    </submittedName>
</protein>